<dbReference type="InterPro" id="IPR032675">
    <property type="entry name" value="LRR_dom_sf"/>
</dbReference>
<protein>
    <submittedName>
        <fullName evidence="1">Uncharacterized protein</fullName>
    </submittedName>
</protein>
<organism evidence="1 2">
    <name type="scientific">Cloeon dipterum</name>
    <dbReference type="NCBI Taxonomy" id="197152"/>
    <lineage>
        <taxon>Eukaryota</taxon>
        <taxon>Metazoa</taxon>
        <taxon>Ecdysozoa</taxon>
        <taxon>Arthropoda</taxon>
        <taxon>Hexapoda</taxon>
        <taxon>Insecta</taxon>
        <taxon>Pterygota</taxon>
        <taxon>Palaeoptera</taxon>
        <taxon>Ephemeroptera</taxon>
        <taxon>Pisciforma</taxon>
        <taxon>Baetidae</taxon>
        <taxon>Cloeon</taxon>
    </lineage>
</organism>
<dbReference type="SUPFAM" id="SSF52047">
    <property type="entry name" value="RNI-like"/>
    <property type="match status" value="1"/>
</dbReference>
<dbReference type="Gene3D" id="3.80.10.10">
    <property type="entry name" value="Ribonuclease Inhibitor"/>
    <property type="match status" value="1"/>
</dbReference>
<evidence type="ECO:0000313" key="1">
    <source>
        <dbReference type="EMBL" id="CAB3389081.1"/>
    </source>
</evidence>
<accession>A0A8S1E6T8</accession>
<gene>
    <name evidence="1" type="ORF">CLODIP_2_CD07450</name>
</gene>
<sequence>MQDELQLMTKKRLQNLRRRSLGLQQLAVREISKQLTFYRTHPDELEKLKSLPGVLRDKILQVLMRKRCLDVQEQEIEFENLKEIFPLLLSPRTRYIELNGILSFCPDRYKNGKIVKVTQWCVELLKQIEARAPQVETLIINRNNPFDTEGVYNYLGNAELNQEMVQSLMKMQKLNRLNVNLYSIHLIDLLKICKNLLSLQYMNVDLSYPSRCQDMPTTEEVLSSFSNLKEFIFEIPCFEWLGCLCTRNLPNIEVVQFDPNKKLIRTIVRRNGNRYQGLDYPGTSNMRHITVDLLLDKAEEIKEMTKLFPKVSCLMIRNTGCLEQNVMPKFDNIRQLHLLNSFDNGVIVKYLIIYGKNLHSIYLGNDFENSTIDLEMIFKYCPKLEKLSLLNVCLNTPSQKMEFFAELKELEWVFHFYDSSSFGRSGRPDLQIMLLSNILSAPKLEKVKLEVKILNEDDLLILNSLIQENRILNNLHTLHVYFNFAIPEAFANVLKNACAFLPKLTDFKFGRRYKFEDPLLANQSTILNDVDASVCEMNAVFDNEN</sequence>
<dbReference type="OrthoDB" id="5213490at2759"/>
<dbReference type="AlphaFoldDB" id="A0A8S1E6T8"/>
<keyword evidence="2" id="KW-1185">Reference proteome</keyword>
<name>A0A8S1E6T8_9INSE</name>
<comment type="caution">
    <text evidence="1">The sequence shown here is derived from an EMBL/GenBank/DDBJ whole genome shotgun (WGS) entry which is preliminary data.</text>
</comment>
<dbReference type="EMBL" id="CADEPI010001173">
    <property type="protein sequence ID" value="CAB3389081.1"/>
    <property type="molecule type" value="Genomic_DNA"/>
</dbReference>
<evidence type="ECO:0000313" key="2">
    <source>
        <dbReference type="Proteomes" id="UP000494165"/>
    </source>
</evidence>
<proteinExistence type="predicted"/>
<dbReference type="Proteomes" id="UP000494165">
    <property type="component" value="Unassembled WGS sequence"/>
</dbReference>
<reference evidence="1 2" key="1">
    <citation type="submission" date="2020-04" db="EMBL/GenBank/DDBJ databases">
        <authorList>
            <person name="Alioto T."/>
            <person name="Alioto T."/>
            <person name="Gomez Garrido J."/>
        </authorList>
    </citation>
    <scope>NUCLEOTIDE SEQUENCE [LARGE SCALE GENOMIC DNA]</scope>
</reference>